<name>A0ABS5VNY7_9BACT</name>
<comment type="caution">
    <text evidence="1">The sequence shown here is derived from an EMBL/GenBank/DDBJ whole genome shotgun (WGS) entry which is preliminary data.</text>
</comment>
<keyword evidence="2" id="KW-1185">Reference proteome</keyword>
<evidence type="ECO:0000313" key="2">
    <source>
        <dbReference type="Proteomes" id="UP000772618"/>
    </source>
</evidence>
<evidence type="ECO:0000313" key="1">
    <source>
        <dbReference type="EMBL" id="MBT1703170.1"/>
    </source>
</evidence>
<gene>
    <name evidence="1" type="ORF">KK060_07755</name>
</gene>
<proteinExistence type="predicted"/>
<protein>
    <submittedName>
        <fullName evidence="1">Uncharacterized protein</fullName>
    </submittedName>
</protein>
<dbReference type="RefSeq" id="WP_254153135.1">
    <property type="nucleotide sequence ID" value="NZ_JAHESD010000012.1"/>
</dbReference>
<sequence length="189" mass="21507">MATIRINPLLKGMKGSIGGIMVRQVGKRTILSGKPSAPRKQSVLQKSNRDKFREATRFAKHILQDPQKKSYYQQRAKKLKLPNAYTAAITDYMRKTEIKAVETQAFQNKRGAIKINVHKSDFAVNKVRLILYNASDAMVETNLAEKVSNNLFLYRASQQLLADDIVRIRVIVEDHSLISGVRKDILLRQ</sequence>
<dbReference type="EMBL" id="JAHESD010000012">
    <property type="protein sequence ID" value="MBT1703170.1"/>
    <property type="molecule type" value="Genomic_DNA"/>
</dbReference>
<organism evidence="1 2">
    <name type="scientific">Chryseosolibacter indicus</name>
    <dbReference type="NCBI Taxonomy" id="2782351"/>
    <lineage>
        <taxon>Bacteria</taxon>
        <taxon>Pseudomonadati</taxon>
        <taxon>Bacteroidota</taxon>
        <taxon>Cytophagia</taxon>
        <taxon>Cytophagales</taxon>
        <taxon>Chryseotaleaceae</taxon>
        <taxon>Chryseosolibacter</taxon>
    </lineage>
</organism>
<accession>A0ABS5VNY7</accession>
<reference evidence="1 2" key="1">
    <citation type="submission" date="2021-05" db="EMBL/GenBank/DDBJ databases">
        <title>A Polyphasic approach of four new species of the genus Ohtaekwangia: Ohtaekwangia histidinii sp. nov., Ohtaekwangia cretensis sp. nov., Ohtaekwangia indiensis sp. nov., Ohtaekwangia reichenbachii sp. nov. from diverse environment.</title>
        <authorList>
            <person name="Octaviana S."/>
        </authorList>
    </citation>
    <scope>NUCLEOTIDE SEQUENCE [LARGE SCALE GENOMIC DNA]</scope>
    <source>
        <strain evidence="1 2">PWU20</strain>
    </source>
</reference>
<dbReference type="Proteomes" id="UP000772618">
    <property type="component" value="Unassembled WGS sequence"/>
</dbReference>